<keyword evidence="2" id="KW-1185">Reference proteome</keyword>
<accession>A0A2T0S0D6</accession>
<sequence>MFERIAVGVQQDDGTGDTLRAAFEKVNENFSRLSEALAQIAAQNGDAQAAAAADWPGDFVARHVSDMAPDAAPPLLGSVWVDSSEPAVYVSVGTGSRDDWLKLASRGA</sequence>
<gene>
    <name evidence="1" type="ORF">CLV78_101934</name>
</gene>
<evidence type="ECO:0000313" key="2">
    <source>
        <dbReference type="Proteomes" id="UP000239480"/>
    </source>
</evidence>
<dbReference type="AlphaFoldDB" id="A0A2T0S0D6"/>
<proteinExistence type="predicted"/>
<dbReference type="RefSeq" id="WP_106203551.1">
    <property type="nucleotide sequence ID" value="NZ_PVTD01000001.1"/>
</dbReference>
<organism evidence="1 2">
    <name type="scientific">Aliiruegeria haliotis</name>
    <dbReference type="NCBI Taxonomy" id="1280846"/>
    <lineage>
        <taxon>Bacteria</taxon>
        <taxon>Pseudomonadati</taxon>
        <taxon>Pseudomonadota</taxon>
        <taxon>Alphaproteobacteria</taxon>
        <taxon>Rhodobacterales</taxon>
        <taxon>Roseobacteraceae</taxon>
        <taxon>Aliiruegeria</taxon>
    </lineage>
</organism>
<evidence type="ECO:0000313" key="1">
    <source>
        <dbReference type="EMBL" id="PRY26832.1"/>
    </source>
</evidence>
<name>A0A2T0S0D6_9RHOB</name>
<protein>
    <submittedName>
        <fullName evidence="1">Uncharacterized protein</fullName>
    </submittedName>
</protein>
<dbReference type="InterPro" id="IPR036240">
    <property type="entry name" value="Gp9-like_sf"/>
</dbReference>
<dbReference type="SUPFAM" id="SSF50017">
    <property type="entry name" value="gp9"/>
    <property type="match status" value="1"/>
</dbReference>
<dbReference type="OrthoDB" id="564699at2"/>
<reference evidence="1 2" key="1">
    <citation type="submission" date="2018-03" db="EMBL/GenBank/DDBJ databases">
        <title>Genomic Encyclopedia of Archaeal and Bacterial Type Strains, Phase II (KMG-II): from individual species to whole genera.</title>
        <authorList>
            <person name="Goeker M."/>
        </authorList>
    </citation>
    <scope>NUCLEOTIDE SEQUENCE [LARGE SCALE GENOMIC DNA]</scope>
    <source>
        <strain evidence="1 2">DSM 29328</strain>
    </source>
</reference>
<comment type="caution">
    <text evidence="1">The sequence shown here is derived from an EMBL/GenBank/DDBJ whole genome shotgun (WGS) entry which is preliminary data.</text>
</comment>
<dbReference type="EMBL" id="PVTD01000001">
    <property type="protein sequence ID" value="PRY26832.1"/>
    <property type="molecule type" value="Genomic_DNA"/>
</dbReference>
<dbReference type="Proteomes" id="UP000239480">
    <property type="component" value="Unassembled WGS sequence"/>
</dbReference>